<name>A0A1M5R1T2_9BRAD</name>
<gene>
    <name evidence="1" type="ORF">SAMN05444169_6298</name>
</gene>
<dbReference type="EMBL" id="LT670818">
    <property type="protein sequence ID" value="SHH20344.1"/>
    <property type="molecule type" value="Genomic_DNA"/>
</dbReference>
<accession>A0A1M5R1T2</accession>
<sequence>MSNIVDFPAVERDVSEREVNDRHAEAFRDLEGKISDCTIMAIIAVQMAEPFINTRNDEAERALFAVCHVYEMLKKLSADYQAAFYGEQRAGS</sequence>
<evidence type="ECO:0000313" key="2">
    <source>
        <dbReference type="Proteomes" id="UP000190675"/>
    </source>
</evidence>
<dbReference type="Proteomes" id="UP000190675">
    <property type="component" value="Chromosome I"/>
</dbReference>
<organism evidence="1 2">
    <name type="scientific">Bradyrhizobium erythrophlei</name>
    <dbReference type="NCBI Taxonomy" id="1437360"/>
    <lineage>
        <taxon>Bacteria</taxon>
        <taxon>Pseudomonadati</taxon>
        <taxon>Pseudomonadota</taxon>
        <taxon>Alphaproteobacteria</taxon>
        <taxon>Hyphomicrobiales</taxon>
        <taxon>Nitrobacteraceae</taxon>
        <taxon>Bradyrhizobium</taxon>
    </lineage>
</organism>
<dbReference type="AlphaFoldDB" id="A0A1M5R1T2"/>
<dbReference type="OrthoDB" id="8261573at2"/>
<evidence type="ECO:0000313" key="1">
    <source>
        <dbReference type="EMBL" id="SHH20344.1"/>
    </source>
</evidence>
<proteinExistence type="predicted"/>
<reference evidence="1 2" key="1">
    <citation type="submission" date="2016-11" db="EMBL/GenBank/DDBJ databases">
        <authorList>
            <person name="Jaros S."/>
            <person name="Januszkiewicz K."/>
            <person name="Wedrychowicz H."/>
        </authorList>
    </citation>
    <scope>NUCLEOTIDE SEQUENCE [LARGE SCALE GENOMIC DNA]</scope>
    <source>
        <strain evidence="1 2">GAS242</strain>
    </source>
</reference>
<protein>
    <submittedName>
        <fullName evidence="1">Uncharacterized protein</fullName>
    </submittedName>
</protein>
<dbReference type="RefSeq" id="WP_079569254.1">
    <property type="nucleotide sequence ID" value="NZ_LT670818.1"/>
</dbReference>